<dbReference type="InterPro" id="IPR003672">
    <property type="entry name" value="CobN/Mg_chltase"/>
</dbReference>
<dbReference type="AlphaFoldDB" id="A0A1S1YXX3"/>
<dbReference type="CDD" id="cd10150">
    <property type="entry name" value="CobN_like"/>
    <property type="match status" value="1"/>
</dbReference>
<dbReference type="NCBIfam" id="TIGR02257">
    <property type="entry name" value="cobalto_cobN"/>
    <property type="match status" value="1"/>
</dbReference>
<sequence length="1248" mass="140971">MHLISTLPGGWNPNDEGVFHIQQSGGEIIFLSAADTELYTVNKAYAELYLENSSIPSLRLANLTYFKQELTIDTYLEEVVSQAKVVVLKLLGGSAYFTYLCDAITTFAEENDIQLIFLPGDNKPDLELMQLSSLPLQKVSEIWQYFVEGGKENTRQVIKLIMNYCLGISFEVDQIQNIDDLFLYSPSTGIIKKPIVQNAKPSVLIFAYRSYYLADNLDPILQLSSEIEKIGGNAITLMALSYRDDDIEKRIEELLHHFQVKKPSVIINTTGFSLQGFQSPKKKGIFEKFDVPVIQAILASCNRQVWEEGSFGLPPTDIAMNIALPEVDGKIITSVIAFKEAQAKDELTDSEIIHYESNQEGCEFVAEHAMAWVRLSEKQNVDKRIGVILPNYPSKNSRLANGVGLDTPASTLQILYSLRNEGYDLGKAVPNDTVELMDLITSNVTNDLESLSSQSAEVKINEATFYGYYNTISIELRQKIENQWGHPRSSPNYKEGEFLIPGTLLGNIFLSIQPNRGYNIDLQATYHSPDLPPTYAYLAYYFWLQNEFDVDAIIHVGKHGNLEWLPGKGVALSKETCFPAMIMKPVPHFYPFIINDPGEGTQAKRRTHAVILDHLIPPMTRAENYGELLQLELLIDEFYESALLDPKRADLIKKKIEELVNTTHLQTDLNDDGKDIDTLLEVIDGYLCELKEAQIRGGLHIYGLLPVDVKLIDLVVALHRLPQGDNKSIIQALAIDLHLDIDALSTDYHTSIESTVFGVKCRTVGQLVEVLENRAKTILTDIILDINQIEGIGHETNEIIQFIKNNTLPTLRKTSDEITHLLNGLEAKHVPAGASGAPTRGRLDILPTGRNFYSVDTRTIPSPNAYELGSKSAQNMIDRYLQEEGMYPKSIAISVWGTSTMRTGGDDIAQALALLGVRPIWQGVNRRVIDFEIIPMITLKRPRIDVMLRISGFFRDAFPDVISLYNAVIEKLAVLDETEEENPIKERYTKEFKEWSESGLTPKTAHERALYRVFGSKPGAYGAGLQGLIDEKKWTTQEDLANVFINWGGYAYTGSKTEGKSAHEVFKKRLKNVDVVVQNQDNREHDLLDSDDYYQFQGGMTAAVNKEKGEMPVTYFGDHSRPDQPRIKTLKEELLKVYRSRVINPKWVKGMQDHGYKGAFEMAATMDYLFAYDATTNLIDDFMYEGITEEYLFNQENNAFIKQHNPWALKDMSERMLEAIQRGMWENPSQETVQNLQQLYLQSENDLE</sequence>
<dbReference type="PANTHER" id="PTHR44119:SF4">
    <property type="entry name" value="AEROBIC COBALTOCHELATASE SUBUNIT COBN"/>
    <property type="match status" value="1"/>
</dbReference>
<protein>
    <submittedName>
        <fullName evidence="2">Cobaltochelatase subunit CobN</fullName>
    </submittedName>
</protein>
<dbReference type="GO" id="GO:0009236">
    <property type="term" value="P:cobalamin biosynthetic process"/>
    <property type="evidence" value="ECO:0007669"/>
    <property type="project" value="InterPro"/>
</dbReference>
<evidence type="ECO:0000313" key="3">
    <source>
        <dbReference type="Proteomes" id="UP000179797"/>
    </source>
</evidence>
<gene>
    <name evidence="2" type="ORF">NH26_05575</name>
</gene>
<dbReference type="OrthoDB" id="9757976at2"/>
<evidence type="ECO:0000259" key="1">
    <source>
        <dbReference type="Pfam" id="PF02514"/>
    </source>
</evidence>
<dbReference type="Pfam" id="PF02514">
    <property type="entry name" value="CobN-Mg_chel"/>
    <property type="match status" value="1"/>
</dbReference>
<evidence type="ECO:0000313" key="2">
    <source>
        <dbReference type="EMBL" id="OHX65857.1"/>
    </source>
</evidence>
<keyword evidence="3" id="KW-1185">Reference proteome</keyword>
<organism evidence="2 3">
    <name type="scientific">Flammeovirga pacifica</name>
    <dbReference type="NCBI Taxonomy" id="915059"/>
    <lineage>
        <taxon>Bacteria</taxon>
        <taxon>Pseudomonadati</taxon>
        <taxon>Bacteroidota</taxon>
        <taxon>Cytophagia</taxon>
        <taxon>Cytophagales</taxon>
        <taxon>Flammeovirgaceae</taxon>
        <taxon>Flammeovirga</taxon>
    </lineage>
</organism>
<dbReference type="GO" id="GO:0051116">
    <property type="term" value="F:cobaltochelatase activity"/>
    <property type="evidence" value="ECO:0007669"/>
    <property type="project" value="InterPro"/>
</dbReference>
<feature type="domain" description="CobN/magnesium chelatase" evidence="1">
    <location>
        <begin position="143"/>
        <end position="1231"/>
    </location>
</feature>
<dbReference type="EMBL" id="JRYR02000001">
    <property type="protein sequence ID" value="OHX65857.1"/>
    <property type="molecule type" value="Genomic_DNA"/>
</dbReference>
<proteinExistence type="predicted"/>
<accession>A0A1S1YXX3</accession>
<dbReference type="STRING" id="915059.NH26_05575"/>
<dbReference type="PANTHER" id="PTHR44119">
    <property type="entry name" value="MAGNESIUM-CHELATASE SUBUNIT CHLH, CHLOROPLASTIC"/>
    <property type="match status" value="1"/>
</dbReference>
<name>A0A1S1YXX3_FLAPC</name>
<reference evidence="2 3" key="1">
    <citation type="journal article" date="2012" name="Int. J. Syst. Evol. Microbiol.">
        <title>Flammeovirga pacifica sp. nov., isolated from deep-sea sediment.</title>
        <authorList>
            <person name="Xu H."/>
            <person name="Fu Y."/>
            <person name="Yang N."/>
            <person name="Ding Z."/>
            <person name="Lai Q."/>
            <person name="Zeng R."/>
        </authorList>
    </citation>
    <scope>NUCLEOTIDE SEQUENCE [LARGE SCALE GENOMIC DNA]</scope>
    <source>
        <strain evidence="3">DSM 24597 / LMG 26175 / WPAGA1</strain>
    </source>
</reference>
<dbReference type="RefSeq" id="WP_044219192.1">
    <property type="nucleotide sequence ID" value="NZ_JRYR02000001.1"/>
</dbReference>
<comment type="caution">
    <text evidence="2">The sequence shown here is derived from an EMBL/GenBank/DDBJ whole genome shotgun (WGS) entry which is preliminary data.</text>
</comment>
<dbReference type="Proteomes" id="UP000179797">
    <property type="component" value="Unassembled WGS sequence"/>
</dbReference>
<dbReference type="InterPro" id="IPR011953">
    <property type="entry name" value="Cobalto_CobN"/>
</dbReference>